<reference evidence="2 3" key="1">
    <citation type="journal article" date="2013" name="Curr. Biol.">
        <title>The Genome of the Foraminiferan Reticulomyxa filosa.</title>
        <authorList>
            <person name="Glockner G."/>
            <person name="Hulsmann N."/>
            <person name="Schleicher M."/>
            <person name="Noegel A.A."/>
            <person name="Eichinger L."/>
            <person name="Gallinger C."/>
            <person name="Pawlowski J."/>
            <person name="Sierra R."/>
            <person name="Euteneuer U."/>
            <person name="Pillet L."/>
            <person name="Moustafa A."/>
            <person name="Platzer M."/>
            <person name="Groth M."/>
            <person name="Szafranski K."/>
            <person name="Schliwa M."/>
        </authorList>
    </citation>
    <scope>NUCLEOTIDE SEQUENCE [LARGE SCALE GENOMIC DNA]</scope>
</reference>
<gene>
    <name evidence="2" type="ORF">RFI_30379</name>
</gene>
<sequence>TCLGCTGKIFNGEGKNWYDMSRASEAEVSLDDFLDYYDDSGTVVTINGQTFSNVIPKSRLKDAQDYERVGTNWGCGNNAINICLKMYDYSKQLSTSEYEYNKLLGCGWSYTNFYEKNIKPHFKYCGWKGTETLLRGEVNINWSYIDGTDFKDWSLIILGGNDICAHYTIVLGEDKHV</sequence>
<accession>X6LYL9</accession>
<dbReference type="InterPro" id="IPR001711">
    <property type="entry name" value="PLipase_C_Pinositol-sp_Y"/>
</dbReference>
<keyword evidence="3" id="KW-1185">Reference proteome</keyword>
<dbReference type="GO" id="GO:0006629">
    <property type="term" value="P:lipid metabolic process"/>
    <property type="evidence" value="ECO:0007669"/>
    <property type="project" value="InterPro"/>
</dbReference>
<dbReference type="PROSITE" id="PS50008">
    <property type="entry name" value="PIPLC_Y_DOMAIN"/>
    <property type="match status" value="1"/>
</dbReference>
<name>X6LYL9_RETFI</name>
<dbReference type="GO" id="GO:0035556">
    <property type="term" value="P:intracellular signal transduction"/>
    <property type="evidence" value="ECO:0007669"/>
    <property type="project" value="InterPro"/>
</dbReference>
<organism evidence="2 3">
    <name type="scientific">Reticulomyxa filosa</name>
    <dbReference type="NCBI Taxonomy" id="46433"/>
    <lineage>
        <taxon>Eukaryota</taxon>
        <taxon>Sar</taxon>
        <taxon>Rhizaria</taxon>
        <taxon>Retaria</taxon>
        <taxon>Foraminifera</taxon>
        <taxon>Monothalamids</taxon>
        <taxon>Reticulomyxidae</taxon>
        <taxon>Reticulomyxa</taxon>
    </lineage>
</organism>
<comment type="caution">
    <text evidence="2">The sequence shown here is derived from an EMBL/GenBank/DDBJ whole genome shotgun (WGS) entry which is preliminary data.</text>
</comment>
<dbReference type="GO" id="GO:0004435">
    <property type="term" value="F:phosphatidylinositol-4,5-bisphosphate phospholipase C activity"/>
    <property type="evidence" value="ECO:0007669"/>
    <property type="project" value="InterPro"/>
</dbReference>
<dbReference type="EMBL" id="ASPP01026604">
    <property type="protein sequence ID" value="ETO07013.1"/>
    <property type="molecule type" value="Genomic_DNA"/>
</dbReference>
<protein>
    <recommendedName>
        <fullName evidence="1">PI-PLC Y-box domain-containing protein</fullName>
    </recommendedName>
</protein>
<dbReference type="AlphaFoldDB" id="X6LYL9"/>
<feature type="domain" description="PI-PLC Y-box" evidence="1">
    <location>
        <begin position="13"/>
        <end position="108"/>
    </location>
</feature>
<evidence type="ECO:0000259" key="1">
    <source>
        <dbReference type="PROSITE" id="PS50008"/>
    </source>
</evidence>
<proteinExistence type="predicted"/>
<evidence type="ECO:0000313" key="2">
    <source>
        <dbReference type="EMBL" id="ETO07013.1"/>
    </source>
</evidence>
<feature type="non-terminal residue" evidence="2">
    <location>
        <position position="1"/>
    </location>
</feature>
<evidence type="ECO:0000313" key="3">
    <source>
        <dbReference type="Proteomes" id="UP000023152"/>
    </source>
</evidence>
<dbReference type="Proteomes" id="UP000023152">
    <property type="component" value="Unassembled WGS sequence"/>
</dbReference>